<dbReference type="EMBL" id="LBIA02000001">
    <property type="protein sequence ID" value="TKT72234.1"/>
    <property type="molecule type" value="Genomic_DNA"/>
</dbReference>
<proteinExistence type="predicted"/>
<accession>A0A4U6BTU0</accession>
<evidence type="ECO:0000259" key="2">
    <source>
        <dbReference type="Pfam" id="PF05170"/>
    </source>
</evidence>
<dbReference type="PANTHER" id="PTHR30441:SF4">
    <property type="entry name" value="PROTEIN ASMA"/>
    <property type="match status" value="1"/>
</dbReference>
<keyword evidence="4" id="KW-1185">Reference proteome</keyword>
<feature type="region of interest" description="Disordered" evidence="1">
    <location>
        <begin position="1110"/>
        <end position="1221"/>
    </location>
</feature>
<name>A0A4U6BTU0_9BRAD</name>
<dbReference type="PANTHER" id="PTHR30441">
    <property type="entry name" value="DUF748 DOMAIN-CONTAINING PROTEIN"/>
    <property type="match status" value="1"/>
</dbReference>
<evidence type="ECO:0000313" key="4">
    <source>
        <dbReference type="Proteomes" id="UP000034832"/>
    </source>
</evidence>
<dbReference type="InterPro" id="IPR017023">
    <property type="entry name" value="UCP034039"/>
</dbReference>
<dbReference type="InterPro" id="IPR007844">
    <property type="entry name" value="AsmA"/>
</dbReference>
<dbReference type="PIRSF" id="PIRSF034039">
    <property type="entry name" value="UCP034039"/>
    <property type="match status" value="1"/>
</dbReference>
<feature type="compositionally biased region" description="Acidic residues" evidence="1">
    <location>
        <begin position="1118"/>
        <end position="1129"/>
    </location>
</feature>
<feature type="compositionally biased region" description="Low complexity" evidence="1">
    <location>
        <begin position="1152"/>
        <end position="1169"/>
    </location>
</feature>
<comment type="caution">
    <text evidence="3">The sequence shown here is derived from an EMBL/GenBank/DDBJ whole genome shotgun (WGS) entry which is preliminary data.</text>
</comment>
<dbReference type="AlphaFoldDB" id="A0A4U6BTU0"/>
<evidence type="ECO:0000313" key="3">
    <source>
        <dbReference type="EMBL" id="TKT72234.1"/>
    </source>
</evidence>
<organism evidence="3 4">
    <name type="scientific">Afipia massiliensis</name>
    <dbReference type="NCBI Taxonomy" id="211460"/>
    <lineage>
        <taxon>Bacteria</taxon>
        <taxon>Pseudomonadati</taxon>
        <taxon>Pseudomonadota</taxon>
        <taxon>Alphaproteobacteria</taxon>
        <taxon>Hyphomicrobiales</taxon>
        <taxon>Nitrobacteraceae</taxon>
        <taxon>Afipia</taxon>
    </lineage>
</organism>
<protein>
    <submittedName>
        <fullName evidence="3">AsmA family protein</fullName>
    </submittedName>
</protein>
<dbReference type="RefSeq" id="WP_046827264.1">
    <property type="nucleotide sequence ID" value="NZ_LBIA02000001.1"/>
</dbReference>
<gene>
    <name evidence="3" type="ORF">YH63_012825</name>
</gene>
<dbReference type="STRING" id="211460.YH63_06180"/>
<evidence type="ECO:0000256" key="1">
    <source>
        <dbReference type="SAM" id="MobiDB-lite"/>
    </source>
</evidence>
<dbReference type="Proteomes" id="UP000034832">
    <property type="component" value="Unassembled WGS sequence"/>
</dbReference>
<reference evidence="3" key="1">
    <citation type="submission" date="2019-04" db="EMBL/GenBank/DDBJ databases">
        <title>Whole genome sequencing of cave bacteria.</title>
        <authorList>
            <person name="Gan H.M."/>
            <person name="Barton H."/>
            <person name="Savka M.A."/>
        </authorList>
    </citation>
    <scope>NUCLEOTIDE SEQUENCE [LARGE SCALE GENOMIC DNA]</scope>
    <source>
        <strain evidence="3">LC387</strain>
    </source>
</reference>
<dbReference type="Pfam" id="PF05170">
    <property type="entry name" value="AsmA"/>
    <property type="match status" value="1"/>
</dbReference>
<feature type="domain" description="AsmA" evidence="2">
    <location>
        <begin position="10"/>
        <end position="124"/>
    </location>
</feature>
<dbReference type="OrthoDB" id="9816380at2"/>
<dbReference type="InterPro" id="IPR052894">
    <property type="entry name" value="AsmA-related"/>
</dbReference>
<sequence length="1221" mass="127068">MQTTLLGLAIALILALLAALVGPYFVDWNQFRPQFEAEASRVIGTPVRVTGKLDALLLPTPTLRLRDVAVGGDKDPAKIRAGKLDVEFDLGALMRGEWRATELSLDGFALDLSLDRQGRFQWPSTAGRFNLGSLAIDRMNVAGRIALHDASSGATLRIDDLKFSGDVRALASSMRGEGSFTLLGAQTPFRISSGQSNDGKGTRVHFTAEPGERPLLVDLDGTLTFDNTVPKFEGALILARPADVKSTEPGQTWKLSSRVKANPSSAAFEQVEAAYGPDDNALRLTGGGDMRFGASPLLRLALSARQLDADRLLARGTTNMEPLRLLPALRTMVTSLPALPLPAQIELSSDQIALGGRPLQNVVAELRADDKSWTIGKFEMRAPGATRVTASGTISEPGPSARFTGPVNIESSDPDVLAAWLQGRTDATYRNQKPLRMRGGATVTADRIGIDGMKAEVNGGEIEGRLVLLTIADGKTRLEAALKAASLDVDAMSSLAGMLAGPQSAWPDEAQISLDAGRALVAGQEVRPVAATLSYGPKTIALDQIQIGDANGDLSISGAGSFDRIDGNGKLALDAAAPSLAQIGDFIAPFAPIAAERLNALGSSPGAARVQLKADFAKAKDRTGRTNARAVLDLDAPQVRGAITLSAAPNIDIARGVDLAALGGSEFHIEAKLTANNTASIVQALGLGRIVSAGDGPAQFESSATGIWGSPLQLKARLVGTGVDGDIQGTGNPWADQPTAVLTVAVRRADLAALLGLRPASMPSIVLSSRLGVAGNIFTFDDLDTTMGGSRLRGRLVLTRGDETGVDGEIGLDTLDLAAVTGLAFGAAGHDASSPLDRGWLRGWRGKLAFQALSGVLPGGTELRPVSGTIKGDGQSLTLENFKAGIGGGEAAIDLDARQTAQGPNQGTSFNARVQLSGVDGAALRYRSLTMPGGKVALQMTLAGQGRSAAGLTGALSGAGTLTVTEARIAGLDPRAFEVALRASDGGQATDDIKLKDIVEPVLASGTLTVPSAQIPFSLKEGRLRIEAATLNAKRARVAIAGGYDLLADQADLRAVMSPVTTRPINGRPEVRVDLNGSPDGMARAVDVAALSSWLGMRAIDRETRRLDQLERGVAPEPETDELWDEELPAAEPIPPSEVKIPIRDPRRKSSGAKAAPAGVPAAPRAPVAVSPPPGPSPSLSSSPPNGSTVVQPLPPPIDIKPAPGVMRMQKQRPAAPAGTF</sequence>
<dbReference type="GO" id="GO:0005886">
    <property type="term" value="C:plasma membrane"/>
    <property type="evidence" value="ECO:0007669"/>
    <property type="project" value="TreeGrafter"/>
</dbReference>
<dbReference type="GO" id="GO:0090313">
    <property type="term" value="P:regulation of protein targeting to membrane"/>
    <property type="evidence" value="ECO:0007669"/>
    <property type="project" value="TreeGrafter"/>
</dbReference>